<dbReference type="InterPro" id="IPR019740">
    <property type="entry name" value="Pyridox_Oxase_CS"/>
</dbReference>
<feature type="domain" description="Pyridoxine 5'-phosphate oxidase dimerisation C-terminal" evidence="17">
    <location>
        <begin position="179"/>
        <end position="219"/>
    </location>
</feature>
<protein>
    <recommendedName>
        <fullName evidence="14">Pyridoxine-5'-phosphate oxidase</fullName>
        <ecNumber evidence="7">1.4.3.5</ecNumber>
    </recommendedName>
    <alternativeName>
        <fullName evidence="15">Pyridoxamine-phosphate oxidase</fullName>
    </alternativeName>
</protein>
<comment type="function">
    <text evidence="2">Catalyzes the oxidation of either pyridoxine 5'-phosphate (PNP) or pyridoxamine 5'-phosphate (PMP) into pyridoxal 5'-phosphate (PLP).</text>
</comment>
<dbReference type="InterPro" id="IPR019576">
    <property type="entry name" value="Pyridoxamine_oxidase_dimer_C"/>
</dbReference>
<comment type="catalytic activity">
    <reaction evidence="12">
        <text>pyridoxamine 5'-phosphate + O2 + H2O = pyridoxal 5'-phosphate + H2O2 + NH4(+)</text>
        <dbReference type="Rhea" id="RHEA:15817"/>
        <dbReference type="ChEBI" id="CHEBI:15377"/>
        <dbReference type="ChEBI" id="CHEBI:15379"/>
        <dbReference type="ChEBI" id="CHEBI:16240"/>
        <dbReference type="ChEBI" id="CHEBI:28938"/>
        <dbReference type="ChEBI" id="CHEBI:58451"/>
        <dbReference type="ChEBI" id="CHEBI:597326"/>
        <dbReference type="EC" id="1.4.3.5"/>
    </reaction>
    <physiologicalReaction direction="left-to-right" evidence="12">
        <dbReference type="Rhea" id="RHEA:15818"/>
    </physiologicalReaction>
</comment>
<dbReference type="Proteomes" id="UP001165289">
    <property type="component" value="Unassembled WGS sequence"/>
</dbReference>
<evidence type="ECO:0000256" key="5">
    <source>
        <dbReference type="ARBA" id="ARBA00007301"/>
    </source>
</evidence>
<dbReference type="HAMAP" id="MF_01629">
    <property type="entry name" value="PdxH"/>
    <property type="match status" value="1"/>
</dbReference>
<dbReference type="AlphaFoldDB" id="A0AAV7K909"/>
<dbReference type="GO" id="GO:0008615">
    <property type="term" value="P:pyridoxine biosynthetic process"/>
    <property type="evidence" value="ECO:0007669"/>
    <property type="project" value="UniProtKB-KW"/>
</dbReference>
<reference evidence="18 19" key="1">
    <citation type="journal article" date="2023" name="BMC Biol.">
        <title>The compact genome of the sponge Oopsacas minuta (Hexactinellida) is lacking key metazoan core genes.</title>
        <authorList>
            <person name="Santini S."/>
            <person name="Schenkelaars Q."/>
            <person name="Jourda C."/>
            <person name="Duchesne M."/>
            <person name="Belahbib H."/>
            <person name="Rocher C."/>
            <person name="Selva M."/>
            <person name="Riesgo A."/>
            <person name="Vervoort M."/>
            <person name="Leys S.P."/>
            <person name="Kodjabachian L."/>
            <person name="Le Bivic A."/>
            <person name="Borchiellini C."/>
            <person name="Claverie J.M."/>
            <person name="Renard E."/>
        </authorList>
    </citation>
    <scope>NUCLEOTIDE SEQUENCE [LARGE SCALE GENOMIC DNA]</scope>
    <source>
        <strain evidence="18">SPO-2</strain>
    </source>
</reference>
<organism evidence="18 19">
    <name type="scientific">Oopsacas minuta</name>
    <dbReference type="NCBI Taxonomy" id="111878"/>
    <lineage>
        <taxon>Eukaryota</taxon>
        <taxon>Metazoa</taxon>
        <taxon>Porifera</taxon>
        <taxon>Hexactinellida</taxon>
        <taxon>Hexasterophora</taxon>
        <taxon>Lyssacinosida</taxon>
        <taxon>Leucopsacidae</taxon>
        <taxon>Oopsacas</taxon>
    </lineage>
</organism>
<dbReference type="SUPFAM" id="SSF50475">
    <property type="entry name" value="FMN-binding split barrel"/>
    <property type="match status" value="1"/>
</dbReference>
<dbReference type="GO" id="GO:0010181">
    <property type="term" value="F:FMN binding"/>
    <property type="evidence" value="ECO:0007669"/>
    <property type="project" value="InterPro"/>
</dbReference>
<keyword evidence="11" id="KW-0664">Pyridoxine biosynthesis</keyword>
<evidence type="ECO:0000256" key="13">
    <source>
        <dbReference type="ARBA" id="ARBA00052947"/>
    </source>
</evidence>
<dbReference type="PIRSF" id="PIRSF000190">
    <property type="entry name" value="Pyd_amn-ph_oxd"/>
    <property type="match status" value="1"/>
</dbReference>
<dbReference type="NCBIfam" id="NF004231">
    <property type="entry name" value="PRK05679.1"/>
    <property type="match status" value="1"/>
</dbReference>
<dbReference type="GO" id="GO:0004733">
    <property type="term" value="F:pyridoxamine phosphate oxidase activity"/>
    <property type="evidence" value="ECO:0007669"/>
    <property type="project" value="UniProtKB-EC"/>
</dbReference>
<dbReference type="Gene3D" id="2.30.110.10">
    <property type="entry name" value="Electron Transport, Fmn-binding Protein, Chain A"/>
    <property type="match status" value="1"/>
</dbReference>
<dbReference type="FunFam" id="2.30.110.10:FF:000020">
    <property type="entry name" value="PNPO isoform 11"/>
    <property type="match status" value="1"/>
</dbReference>
<gene>
    <name evidence="18" type="ORF">LOD99_477</name>
</gene>
<keyword evidence="19" id="KW-1185">Reference proteome</keyword>
<evidence type="ECO:0000313" key="19">
    <source>
        <dbReference type="Proteomes" id="UP001165289"/>
    </source>
</evidence>
<evidence type="ECO:0000256" key="15">
    <source>
        <dbReference type="ARBA" id="ARBA00077914"/>
    </source>
</evidence>
<evidence type="ECO:0000259" key="17">
    <source>
        <dbReference type="Pfam" id="PF10590"/>
    </source>
</evidence>
<evidence type="ECO:0000256" key="8">
    <source>
        <dbReference type="ARBA" id="ARBA00022630"/>
    </source>
</evidence>
<name>A0AAV7K909_9METZ</name>
<sequence length="219" mass="25506">MCADKSSSISIDPSQKRLQYDTPILNNVDKNPFIQFQQWYEKASSVSEIEEPNAMCVSTCNKEGKPSSRMVLMKKFTERGITFYSNQESRKGGEMTYNSNVALLFYWTALKQQIRIEGRVERVPDTEADDYWSTRPMMSRITTVVSQQSRPVSSREELERKIEEVKEREGDGVKRPSHWIGYLVVPDTFEFWQGHSGRLHDRFQYKSIGGDWDITRLQP</sequence>
<dbReference type="PANTHER" id="PTHR10851:SF0">
    <property type="entry name" value="PYRIDOXINE-5'-PHOSPHATE OXIDASE"/>
    <property type="match status" value="1"/>
</dbReference>
<dbReference type="InterPro" id="IPR012349">
    <property type="entry name" value="Split_barrel_FMN-bd"/>
</dbReference>
<dbReference type="NCBIfam" id="TIGR00558">
    <property type="entry name" value="pdxH"/>
    <property type="match status" value="1"/>
</dbReference>
<dbReference type="EC" id="1.4.3.5" evidence="7"/>
<comment type="pathway">
    <text evidence="4">Cofactor metabolism; pyridoxal 5'-phosphate salvage; pyridoxal 5'-phosphate from pyridoxine 5'-phosphate: step 1/1.</text>
</comment>
<evidence type="ECO:0000256" key="10">
    <source>
        <dbReference type="ARBA" id="ARBA00023002"/>
    </source>
</evidence>
<keyword evidence="9" id="KW-0288">FMN</keyword>
<comment type="subunit">
    <text evidence="6">Homodimer.</text>
</comment>
<accession>A0AAV7K909</accession>
<evidence type="ECO:0000256" key="4">
    <source>
        <dbReference type="ARBA" id="ARBA00005037"/>
    </source>
</evidence>
<keyword evidence="10" id="KW-0560">Oxidoreductase</keyword>
<feature type="domain" description="Pyridoxamine 5'-phosphate oxidase N-terminal" evidence="16">
    <location>
        <begin position="48"/>
        <end position="167"/>
    </location>
</feature>
<dbReference type="Pfam" id="PF01243">
    <property type="entry name" value="PNPOx_N"/>
    <property type="match status" value="1"/>
</dbReference>
<dbReference type="InterPro" id="IPR000659">
    <property type="entry name" value="Pyridox_Oxase"/>
</dbReference>
<evidence type="ECO:0000256" key="9">
    <source>
        <dbReference type="ARBA" id="ARBA00022643"/>
    </source>
</evidence>
<evidence type="ECO:0000256" key="7">
    <source>
        <dbReference type="ARBA" id="ARBA00012801"/>
    </source>
</evidence>
<evidence type="ECO:0000256" key="2">
    <source>
        <dbReference type="ARBA" id="ARBA00003691"/>
    </source>
</evidence>
<dbReference type="InterPro" id="IPR011576">
    <property type="entry name" value="Pyridox_Oxase_N"/>
</dbReference>
<dbReference type="EMBL" id="JAKMXF010000111">
    <property type="protein sequence ID" value="KAI6657733.1"/>
    <property type="molecule type" value="Genomic_DNA"/>
</dbReference>
<evidence type="ECO:0000256" key="11">
    <source>
        <dbReference type="ARBA" id="ARBA00023096"/>
    </source>
</evidence>
<evidence type="ECO:0000256" key="3">
    <source>
        <dbReference type="ARBA" id="ARBA00004738"/>
    </source>
</evidence>
<evidence type="ECO:0000256" key="6">
    <source>
        <dbReference type="ARBA" id="ARBA00011738"/>
    </source>
</evidence>
<comment type="similarity">
    <text evidence="5">Belongs to the pyridoxamine 5'-phosphate oxidase family.</text>
</comment>
<dbReference type="PROSITE" id="PS01064">
    <property type="entry name" value="PYRIDOX_OXIDASE"/>
    <property type="match status" value="1"/>
</dbReference>
<evidence type="ECO:0000256" key="1">
    <source>
        <dbReference type="ARBA" id="ARBA00001917"/>
    </source>
</evidence>
<comment type="cofactor">
    <cofactor evidence="1">
        <name>FMN</name>
        <dbReference type="ChEBI" id="CHEBI:58210"/>
    </cofactor>
</comment>
<comment type="catalytic activity">
    <reaction evidence="13">
        <text>pyridoxine 5'-phosphate + O2 = pyridoxal 5'-phosphate + H2O2</text>
        <dbReference type="Rhea" id="RHEA:15149"/>
        <dbReference type="ChEBI" id="CHEBI:15379"/>
        <dbReference type="ChEBI" id="CHEBI:16240"/>
        <dbReference type="ChEBI" id="CHEBI:58589"/>
        <dbReference type="ChEBI" id="CHEBI:597326"/>
        <dbReference type="EC" id="1.4.3.5"/>
    </reaction>
    <physiologicalReaction direction="left-to-right" evidence="13">
        <dbReference type="Rhea" id="RHEA:15150"/>
    </physiologicalReaction>
</comment>
<evidence type="ECO:0000256" key="12">
    <source>
        <dbReference type="ARBA" id="ARBA00050530"/>
    </source>
</evidence>
<comment type="caution">
    <text evidence="18">The sequence shown here is derived from an EMBL/GenBank/DDBJ whole genome shotgun (WGS) entry which is preliminary data.</text>
</comment>
<dbReference type="Pfam" id="PF10590">
    <property type="entry name" value="PNP_phzG_C"/>
    <property type="match status" value="1"/>
</dbReference>
<evidence type="ECO:0000313" key="18">
    <source>
        <dbReference type="EMBL" id="KAI6657733.1"/>
    </source>
</evidence>
<evidence type="ECO:0000259" key="16">
    <source>
        <dbReference type="Pfam" id="PF01243"/>
    </source>
</evidence>
<evidence type="ECO:0000256" key="14">
    <source>
        <dbReference type="ARBA" id="ARBA00073441"/>
    </source>
</evidence>
<dbReference type="PANTHER" id="PTHR10851">
    <property type="entry name" value="PYRIDOXINE-5-PHOSPHATE OXIDASE"/>
    <property type="match status" value="1"/>
</dbReference>
<comment type="pathway">
    <text evidence="3">Cofactor metabolism; pyridoxal 5'-phosphate salvage; pyridoxal 5'-phosphate from pyridoxamine 5'-phosphate: step 1/1.</text>
</comment>
<keyword evidence="8" id="KW-0285">Flavoprotein</keyword>
<proteinExistence type="inferred from homology"/>